<feature type="transmembrane region" description="Helical" evidence="1">
    <location>
        <begin position="236"/>
        <end position="256"/>
    </location>
</feature>
<accession>W4HFA2</accession>
<keyword evidence="1" id="KW-0472">Membrane</keyword>
<keyword evidence="1" id="KW-0812">Transmembrane</keyword>
<feature type="transmembrane region" description="Helical" evidence="1">
    <location>
        <begin position="183"/>
        <end position="205"/>
    </location>
</feature>
<evidence type="ECO:0000313" key="3">
    <source>
        <dbReference type="Proteomes" id="UP000019063"/>
    </source>
</evidence>
<feature type="transmembrane region" description="Helical" evidence="1">
    <location>
        <begin position="358"/>
        <end position="377"/>
    </location>
</feature>
<evidence type="ECO:0000256" key="1">
    <source>
        <dbReference type="SAM" id="Phobius"/>
    </source>
</evidence>
<organism evidence="2 3">
    <name type="scientific">Roseivivax marinus</name>
    <dbReference type="NCBI Taxonomy" id="1379903"/>
    <lineage>
        <taxon>Bacteria</taxon>
        <taxon>Pseudomonadati</taxon>
        <taxon>Pseudomonadota</taxon>
        <taxon>Alphaproteobacteria</taxon>
        <taxon>Rhodobacterales</taxon>
        <taxon>Roseobacteraceae</taxon>
        <taxon>Roseivivax</taxon>
    </lineage>
</organism>
<dbReference type="EMBL" id="AQQW01000030">
    <property type="protein sequence ID" value="ETW10675.1"/>
    <property type="molecule type" value="Genomic_DNA"/>
</dbReference>
<dbReference type="STRING" id="1379903.ATO8_21001"/>
<keyword evidence="1" id="KW-1133">Transmembrane helix</keyword>
<comment type="caution">
    <text evidence="2">The sequence shown here is derived from an EMBL/GenBank/DDBJ whole genome shotgun (WGS) entry which is preliminary data.</text>
</comment>
<evidence type="ECO:0008006" key="4">
    <source>
        <dbReference type="Google" id="ProtNLM"/>
    </source>
</evidence>
<feature type="transmembrane region" description="Helical" evidence="1">
    <location>
        <begin position="389"/>
        <end position="407"/>
    </location>
</feature>
<proteinExistence type="predicted"/>
<dbReference type="Proteomes" id="UP000019063">
    <property type="component" value="Unassembled WGS sequence"/>
</dbReference>
<feature type="transmembrane region" description="Helical" evidence="1">
    <location>
        <begin position="115"/>
        <end position="134"/>
    </location>
</feature>
<name>W4HFA2_9RHOB</name>
<dbReference type="AlphaFoldDB" id="W4HFA2"/>
<feature type="transmembrane region" description="Helical" evidence="1">
    <location>
        <begin position="140"/>
        <end position="162"/>
    </location>
</feature>
<reference evidence="2 3" key="1">
    <citation type="journal article" date="2014" name="Antonie Van Leeuwenhoek">
        <title>Roseivivax atlanticus sp. nov., isolated from surface seawater of the Atlantic Ocean.</title>
        <authorList>
            <person name="Li G."/>
            <person name="Lai Q."/>
            <person name="Liu X."/>
            <person name="Sun F."/>
            <person name="Shao Z."/>
        </authorList>
    </citation>
    <scope>NUCLEOTIDE SEQUENCE [LARGE SCALE GENOMIC DNA]</scope>
    <source>
        <strain evidence="2 3">22II-s10s</strain>
    </source>
</reference>
<feature type="transmembrane region" description="Helical" evidence="1">
    <location>
        <begin position="268"/>
        <end position="288"/>
    </location>
</feature>
<feature type="transmembrane region" description="Helical" evidence="1">
    <location>
        <begin position="444"/>
        <end position="462"/>
    </location>
</feature>
<feature type="transmembrane region" description="Helical" evidence="1">
    <location>
        <begin position="295"/>
        <end position="317"/>
    </location>
</feature>
<sequence>MSITMTEGREATTGRTEAGTRDRHRLPFVPLLVLAALLAGLRILRLDPALTELARGDNDDILRFLSVRDWRAGQGWFDMVQPRMVPPEGLDLHWSRLVDAGIAGVARLVGLEGAIFAWPALLLAVLVIWTGLAGRRLFDARAGLIAVLMVWLWPALAGLYFAPARLDHHNVQVLLASGMTGMLIWPGRAVLTGAVAGALGAASLAVGLEQLPAVALAGLVLTGAVLVGATGARARLCAFALILPVAGAALFAAQVPPAGWAAMHCDELAPPILSVMAAAVPVALAAACAPARWPLALRAALVAGLAAGAIALLWPLLGPCAEGPYGSLPDPARRVIAERITEARPALALLAEGSHDELTVVLPALTTVLLATATVVRRAIRGTAGRAEAWRVSVLLAFGWLGLVASLSQVRLIVMAAPVVPWLAGYAVAALLAPGPDGRRGARASLAAVAAMAATLFAPVLAPPLHAAVTGTDRAAPGGIGASTCRSRESLAPLAALPRGTIFAPANLSAPILLLTDHAVLTGPYHRSPAAMADGVLPFDAGEDGFRAALDRLAPDYLVLCRRDPDRPGDSFADGLAAGASTPDLVPVPDMPEALVVLRVE</sequence>
<gene>
    <name evidence="2" type="ORF">ATO8_21001</name>
</gene>
<feature type="transmembrane region" description="Helical" evidence="1">
    <location>
        <begin position="211"/>
        <end position="229"/>
    </location>
</feature>
<evidence type="ECO:0000313" key="2">
    <source>
        <dbReference type="EMBL" id="ETW10675.1"/>
    </source>
</evidence>
<dbReference type="eggNOG" id="COG1287">
    <property type="taxonomic scope" value="Bacteria"/>
</dbReference>
<dbReference type="PATRIC" id="fig|1317118.6.peg.4298"/>
<feature type="transmembrane region" description="Helical" evidence="1">
    <location>
        <begin position="413"/>
        <end position="432"/>
    </location>
</feature>
<dbReference type="RefSeq" id="WP_043847497.1">
    <property type="nucleotide sequence ID" value="NZ_AQQW01000030.1"/>
</dbReference>
<protein>
    <recommendedName>
        <fullName evidence="4">Glycosyltransferase RgtA/B/C/D-like domain-containing protein</fullName>
    </recommendedName>
</protein>
<keyword evidence="3" id="KW-1185">Reference proteome</keyword>